<evidence type="ECO:0000313" key="3">
    <source>
        <dbReference type="Proteomes" id="UP001270362"/>
    </source>
</evidence>
<proteinExistence type="predicted"/>
<protein>
    <recommendedName>
        <fullName evidence="1">HNH nuclease domain-containing protein</fullName>
    </recommendedName>
</protein>
<name>A0AAE1CDN8_9PEZI</name>
<gene>
    <name evidence="2" type="ORF">B0T22DRAFT_379668</name>
</gene>
<keyword evidence="3" id="KW-1185">Reference proteome</keyword>
<evidence type="ECO:0000259" key="1">
    <source>
        <dbReference type="Pfam" id="PF13391"/>
    </source>
</evidence>
<dbReference type="Pfam" id="PF13391">
    <property type="entry name" value="HNH_2"/>
    <property type="match status" value="1"/>
</dbReference>
<dbReference type="Proteomes" id="UP001270362">
    <property type="component" value="Unassembled WGS sequence"/>
</dbReference>
<dbReference type="EMBL" id="JAULSO010000002">
    <property type="protein sequence ID" value="KAK3689595.1"/>
    <property type="molecule type" value="Genomic_DNA"/>
</dbReference>
<accession>A0AAE1CDN8</accession>
<sequence>DQNRCVITGTSDPEVCHIIPFAANSTEEARGRWRHAITSVAQLNMVKTLNNEDSYALERRLLSLFSSEVGVSDRHWNTISLSPALHDWWGKAYFGSRCLGTRDVDSGDADQIMTLRIQFH</sequence>
<feature type="domain" description="HNH nuclease" evidence="1">
    <location>
        <begin position="5"/>
        <end position="94"/>
    </location>
</feature>
<comment type="caution">
    <text evidence="2">The sequence shown here is derived from an EMBL/GenBank/DDBJ whole genome shotgun (WGS) entry which is preliminary data.</text>
</comment>
<reference evidence="2" key="1">
    <citation type="journal article" date="2023" name="Mol. Phylogenet. Evol.">
        <title>Genome-scale phylogeny and comparative genomics of the fungal order Sordariales.</title>
        <authorList>
            <person name="Hensen N."/>
            <person name="Bonometti L."/>
            <person name="Westerberg I."/>
            <person name="Brannstrom I.O."/>
            <person name="Guillou S."/>
            <person name="Cros-Aarteil S."/>
            <person name="Calhoun S."/>
            <person name="Haridas S."/>
            <person name="Kuo A."/>
            <person name="Mondo S."/>
            <person name="Pangilinan J."/>
            <person name="Riley R."/>
            <person name="LaButti K."/>
            <person name="Andreopoulos B."/>
            <person name="Lipzen A."/>
            <person name="Chen C."/>
            <person name="Yan M."/>
            <person name="Daum C."/>
            <person name="Ng V."/>
            <person name="Clum A."/>
            <person name="Steindorff A."/>
            <person name="Ohm R.A."/>
            <person name="Martin F."/>
            <person name="Silar P."/>
            <person name="Natvig D.O."/>
            <person name="Lalanne C."/>
            <person name="Gautier V."/>
            <person name="Ament-Velasquez S.L."/>
            <person name="Kruys A."/>
            <person name="Hutchinson M.I."/>
            <person name="Powell A.J."/>
            <person name="Barry K."/>
            <person name="Miller A.N."/>
            <person name="Grigoriev I.V."/>
            <person name="Debuchy R."/>
            <person name="Gladieux P."/>
            <person name="Hiltunen Thoren M."/>
            <person name="Johannesson H."/>
        </authorList>
    </citation>
    <scope>NUCLEOTIDE SEQUENCE</scope>
    <source>
        <strain evidence="2">CBS 314.62</strain>
    </source>
</reference>
<dbReference type="InterPro" id="IPR003615">
    <property type="entry name" value="HNH_nuc"/>
</dbReference>
<feature type="non-terminal residue" evidence="2">
    <location>
        <position position="1"/>
    </location>
</feature>
<evidence type="ECO:0000313" key="2">
    <source>
        <dbReference type="EMBL" id="KAK3689595.1"/>
    </source>
</evidence>
<dbReference type="AlphaFoldDB" id="A0AAE1CDN8"/>
<organism evidence="2 3">
    <name type="scientific">Podospora appendiculata</name>
    <dbReference type="NCBI Taxonomy" id="314037"/>
    <lineage>
        <taxon>Eukaryota</taxon>
        <taxon>Fungi</taxon>
        <taxon>Dikarya</taxon>
        <taxon>Ascomycota</taxon>
        <taxon>Pezizomycotina</taxon>
        <taxon>Sordariomycetes</taxon>
        <taxon>Sordariomycetidae</taxon>
        <taxon>Sordariales</taxon>
        <taxon>Podosporaceae</taxon>
        <taxon>Podospora</taxon>
    </lineage>
</organism>
<reference evidence="2" key="2">
    <citation type="submission" date="2023-06" db="EMBL/GenBank/DDBJ databases">
        <authorList>
            <consortium name="Lawrence Berkeley National Laboratory"/>
            <person name="Haridas S."/>
            <person name="Hensen N."/>
            <person name="Bonometti L."/>
            <person name="Westerberg I."/>
            <person name="Brannstrom I.O."/>
            <person name="Guillou S."/>
            <person name="Cros-Aarteil S."/>
            <person name="Calhoun S."/>
            <person name="Kuo A."/>
            <person name="Mondo S."/>
            <person name="Pangilinan J."/>
            <person name="Riley R."/>
            <person name="Labutti K."/>
            <person name="Andreopoulos B."/>
            <person name="Lipzen A."/>
            <person name="Chen C."/>
            <person name="Yanf M."/>
            <person name="Daum C."/>
            <person name="Ng V."/>
            <person name="Clum A."/>
            <person name="Steindorff A."/>
            <person name="Ohm R."/>
            <person name="Martin F."/>
            <person name="Silar P."/>
            <person name="Natvig D."/>
            <person name="Lalanne C."/>
            <person name="Gautier V."/>
            <person name="Ament-Velasquez S.L."/>
            <person name="Kruys A."/>
            <person name="Hutchinson M.I."/>
            <person name="Powell A.J."/>
            <person name="Barry K."/>
            <person name="Miller A.N."/>
            <person name="Grigoriev I.V."/>
            <person name="Debuchy R."/>
            <person name="Gladieux P."/>
            <person name="Thoren M.H."/>
            <person name="Johannesson H."/>
        </authorList>
    </citation>
    <scope>NUCLEOTIDE SEQUENCE</scope>
    <source>
        <strain evidence="2">CBS 314.62</strain>
    </source>
</reference>